<proteinExistence type="predicted"/>
<comment type="caution">
    <text evidence="1">The sequence shown here is derived from an EMBL/GenBank/DDBJ whole genome shotgun (WGS) entry which is preliminary data.</text>
</comment>
<organism evidence="1">
    <name type="scientific">marine sediment metagenome</name>
    <dbReference type="NCBI Taxonomy" id="412755"/>
    <lineage>
        <taxon>unclassified sequences</taxon>
        <taxon>metagenomes</taxon>
        <taxon>ecological metagenomes</taxon>
    </lineage>
</organism>
<evidence type="ECO:0000313" key="1">
    <source>
        <dbReference type="EMBL" id="KKL82376.1"/>
    </source>
</evidence>
<accession>A0A0F9FVR5</accession>
<gene>
    <name evidence="1" type="ORF">LCGC14_1985390</name>
</gene>
<protein>
    <submittedName>
        <fullName evidence="1">Uncharacterized protein</fullName>
    </submittedName>
</protein>
<dbReference type="EMBL" id="LAZR01022294">
    <property type="protein sequence ID" value="KKL82376.1"/>
    <property type="molecule type" value="Genomic_DNA"/>
</dbReference>
<reference evidence="1" key="1">
    <citation type="journal article" date="2015" name="Nature">
        <title>Complex archaea that bridge the gap between prokaryotes and eukaryotes.</title>
        <authorList>
            <person name="Spang A."/>
            <person name="Saw J.H."/>
            <person name="Jorgensen S.L."/>
            <person name="Zaremba-Niedzwiedzka K."/>
            <person name="Martijn J."/>
            <person name="Lind A.E."/>
            <person name="van Eijk R."/>
            <person name="Schleper C."/>
            <person name="Guy L."/>
            <person name="Ettema T.J."/>
        </authorList>
    </citation>
    <scope>NUCLEOTIDE SEQUENCE</scope>
</reference>
<dbReference type="AlphaFoldDB" id="A0A0F9FVR5"/>
<name>A0A0F9FVR5_9ZZZZ</name>
<sequence length="496" mass="55368">MTRLTAATKAFQKPDIITNPLDLDAVFNDWDSRRLRYDINWAFYENTAYIEMASRNWPKGYKTQFGLYRYIRNIYNPSYRIGEFWKAHLWAGALSDIPLVFPDGVNDDDLKAAIMQIWQWSNWQVKKDIVPLYGAVMGDVGILIRDDTLHKKVFFDIIHPGNIAAVELDAMGNVKGYEIQEERPDPRAITDQSVIYTEIAIRDGDEVNYTTLLNGKPFAWNGENIGSSWSRPYGFIPLVLIQHNNAGLEWGWSEIHPGQSKFREIDDQASKLNDQIRKITDPIWVFFGVTKPEDSPTFTESRLTGTAAANRPQPGREEANALYGSADGSAVPLVAPLDIEAVISSIQNMTKEIERDYPELRVLALDEAGGNISGRALRLARQPAETKVNQRRPGYYDALVRAQQMAVAIGGFNGYDGFGGFDLSSFERGLLNHSIGQMPIFAVDPLDALELSKETATIIKLFTDAGAGIEQAALRAGLDEDEAAALASVDLSILER</sequence>